<dbReference type="EMBL" id="ANJA01004769">
    <property type="protein sequence ID" value="ETO58793.1"/>
    <property type="molecule type" value="Genomic_DNA"/>
</dbReference>
<accession>A0A080YWN2</accession>
<protein>
    <submittedName>
        <fullName evidence="1">Uncharacterized protein</fullName>
    </submittedName>
</protein>
<name>A0A080YWN2_PHYNI</name>
<proteinExistence type="predicted"/>
<dbReference type="Proteomes" id="UP000028582">
    <property type="component" value="Unassembled WGS sequence"/>
</dbReference>
<organism evidence="1 2">
    <name type="scientific">Phytophthora nicotianae P1976</name>
    <dbReference type="NCBI Taxonomy" id="1317066"/>
    <lineage>
        <taxon>Eukaryota</taxon>
        <taxon>Sar</taxon>
        <taxon>Stramenopiles</taxon>
        <taxon>Oomycota</taxon>
        <taxon>Peronosporomycetes</taxon>
        <taxon>Peronosporales</taxon>
        <taxon>Peronosporaceae</taxon>
        <taxon>Phytophthora</taxon>
    </lineage>
</organism>
<evidence type="ECO:0000313" key="1">
    <source>
        <dbReference type="EMBL" id="ETO58793.1"/>
    </source>
</evidence>
<reference evidence="1 2" key="1">
    <citation type="submission" date="2013-11" db="EMBL/GenBank/DDBJ databases">
        <title>The Genome Sequence of Phytophthora parasitica P1976.</title>
        <authorList>
            <consortium name="The Broad Institute Genomics Platform"/>
            <person name="Russ C."/>
            <person name="Tyler B."/>
            <person name="Panabieres F."/>
            <person name="Shan W."/>
            <person name="Tripathy S."/>
            <person name="Grunwald N."/>
            <person name="Machado M."/>
            <person name="Johnson C.S."/>
            <person name="Walker B."/>
            <person name="Young S."/>
            <person name="Zeng Q."/>
            <person name="Gargeya S."/>
            <person name="Fitzgerald M."/>
            <person name="Haas B."/>
            <person name="Abouelleil A."/>
            <person name="Allen A.W."/>
            <person name="Alvarado L."/>
            <person name="Arachchi H.M."/>
            <person name="Berlin A.M."/>
            <person name="Chapman S.B."/>
            <person name="Gainer-Dewar J."/>
            <person name="Goldberg J."/>
            <person name="Griggs A."/>
            <person name="Gujja S."/>
            <person name="Hansen M."/>
            <person name="Howarth C."/>
            <person name="Imamovic A."/>
            <person name="Ireland A."/>
            <person name="Larimer J."/>
            <person name="McCowan C."/>
            <person name="Murphy C."/>
            <person name="Pearson M."/>
            <person name="Poon T.W."/>
            <person name="Priest M."/>
            <person name="Roberts A."/>
            <person name="Saif S."/>
            <person name="Shea T."/>
            <person name="Sisk P."/>
            <person name="Sykes S."/>
            <person name="Wortman J."/>
            <person name="Nusbaum C."/>
            <person name="Birren B."/>
        </authorList>
    </citation>
    <scope>NUCLEOTIDE SEQUENCE [LARGE SCALE GENOMIC DNA]</scope>
    <source>
        <strain evidence="1 2">P1976</strain>
    </source>
</reference>
<gene>
    <name evidence="1" type="ORF">F444_22823</name>
</gene>
<sequence>MRLMTKRLASFYTAVDQLIGSVNTKKVLLSLFLS</sequence>
<dbReference type="AlphaFoldDB" id="A0A080YWN2"/>
<evidence type="ECO:0000313" key="2">
    <source>
        <dbReference type="Proteomes" id="UP000028582"/>
    </source>
</evidence>
<comment type="caution">
    <text evidence="1">The sequence shown here is derived from an EMBL/GenBank/DDBJ whole genome shotgun (WGS) entry which is preliminary data.</text>
</comment>